<evidence type="ECO:0000313" key="2">
    <source>
        <dbReference type="EMBL" id="KAH7962418.1"/>
    </source>
</evidence>
<gene>
    <name evidence="2" type="ORF">HPB52_015972</name>
</gene>
<accession>A0A9D4Q0V9</accession>
<sequence>MKDTIAKLMAEIAEIKNARNAQPPATVTIEAMEVPMAESSDESRPQKKRTIAREQENATKNEEHAPVRAIIYRQPMKTTMAARGLPIPLRERRRLWEERTSSRVPPNQGAATGTTALTDPPAEPTPAVFHDIPPPEF</sequence>
<name>A0A9D4Q0V9_RHISA</name>
<protein>
    <submittedName>
        <fullName evidence="2">Uncharacterized protein</fullName>
    </submittedName>
</protein>
<evidence type="ECO:0000256" key="1">
    <source>
        <dbReference type="SAM" id="MobiDB-lite"/>
    </source>
</evidence>
<evidence type="ECO:0000313" key="3">
    <source>
        <dbReference type="Proteomes" id="UP000821837"/>
    </source>
</evidence>
<keyword evidence="3" id="KW-1185">Reference proteome</keyword>
<proteinExistence type="predicted"/>
<feature type="compositionally biased region" description="Basic and acidic residues" evidence="1">
    <location>
        <begin position="41"/>
        <end position="66"/>
    </location>
</feature>
<organism evidence="2 3">
    <name type="scientific">Rhipicephalus sanguineus</name>
    <name type="common">Brown dog tick</name>
    <name type="synonym">Ixodes sanguineus</name>
    <dbReference type="NCBI Taxonomy" id="34632"/>
    <lineage>
        <taxon>Eukaryota</taxon>
        <taxon>Metazoa</taxon>
        <taxon>Ecdysozoa</taxon>
        <taxon>Arthropoda</taxon>
        <taxon>Chelicerata</taxon>
        <taxon>Arachnida</taxon>
        <taxon>Acari</taxon>
        <taxon>Parasitiformes</taxon>
        <taxon>Ixodida</taxon>
        <taxon>Ixodoidea</taxon>
        <taxon>Ixodidae</taxon>
        <taxon>Rhipicephalinae</taxon>
        <taxon>Rhipicephalus</taxon>
        <taxon>Rhipicephalus</taxon>
    </lineage>
</organism>
<dbReference type="EMBL" id="JABSTV010001249">
    <property type="protein sequence ID" value="KAH7962418.1"/>
    <property type="molecule type" value="Genomic_DNA"/>
</dbReference>
<feature type="compositionally biased region" description="Polar residues" evidence="1">
    <location>
        <begin position="102"/>
        <end position="117"/>
    </location>
</feature>
<feature type="region of interest" description="Disordered" evidence="1">
    <location>
        <begin position="94"/>
        <end position="137"/>
    </location>
</feature>
<feature type="region of interest" description="Disordered" evidence="1">
    <location>
        <begin position="34"/>
        <end position="66"/>
    </location>
</feature>
<reference evidence="2" key="1">
    <citation type="journal article" date="2020" name="Cell">
        <title>Large-Scale Comparative Analyses of Tick Genomes Elucidate Their Genetic Diversity and Vector Capacities.</title>
        <authorList>
            <consortium name="Tick Genome and Microbiome Consortium (TIGMIC)"/>
            <person name="Jia N."/>
            <person name="Wang J."/>
            <person name="Shi W."/>
            <person name="Du L."/>
            <person name="Sun Y."/>
            <person name="Zhan W."/>
            <person name="Jiang J.F."/>
            <person name="Wang Q."/>
            <person name="Zhang B."/>
            <person name="Ji P."/>
            <person name="Bell-Sakyi L."/>
            <person name="Cui X.M."/>
            <person name="Yuan T.T."/>
            <person name="Jiang B.G."/>
            <person name="Yang W.F."/>
            <person name="Lam T.T."/>
            <person name="Chang Q.C."/>
            <person name="Ding S.J."/>
            <person name="Wang X.J."/>
            <person name="Zhu J.G."/>
            <person name="Ruan X.D."/>
            <person name="Zhao L."/>
            <person name="Wei J.T."/>
            <person name="Ye R.Z."/>
            <person name="Que T.C."/>
            <person name="Du C.H."/>
            <person name="Zhou Y.H."/>
            <person name="Cheng J.X."/>
            <person name="Dai P.F."/>
            <person name="Guo W.B."/>
            <person name="Han X.H."/>
            <person name="Huang E.J."/>
            <person name="Li L.F."/>
            <person name="Wei W."/>
            <person name="Gao Y.C."/>
            <person name="Liu J.Z."/>
            <person name="Shao H.Z."/>
            <person name="Wang X."/>
            <person name="Wang C.C."/>
            <person name="Yang T.C."/>
            <person name="Huo Q.B."/>
            <person name="Li W."/>
            <person name="Chen H.Y."/>
            <person name="Chen S.E."/>
            <person name="Zhou L.G."/>
            <person name="Ni X.B."/>
            <person name="Tian J.H."/>
            <person name="Sheng Y."/>
            <person name="Liu T."/>
            <person name="Pan Y.S."/>
            <person name="Xia L.Y."/>
            <person name="Li J."/>
            <person name="Zhao F."/>
            <person name="Cao W.C."/>
        </authorList>
    </citation>
    <scope>NUCLEOTIDE SEQUENCE</scope>
    <source>
        <strain evidence="2">Rsan-2018</strain>
    </source>
</reference>
<comment type="caution">
    <text evidence="2">The sequence shown here is derived from an EMBL/GenBank/DDBJ whole genome shotgun (WGS) entry which is preliminary data.</text>
</comment>
<dbReference type="AlphaFoldDB" id="A0A9D4Q0V9"/>
<reference evidence="2" key="2">
    <citation type="submission" date="2021-09" db="EMBL/GenBank/DDBJ databases">
        <authorList>
            <person name="Jia N."/>
            <person name="Wang J."/>
            <person name="Shi W."/>
            <person name="Du L."/>
            <person name="Sun Y."/>
            <person name="Zhan W."/>
            <person name="Jiang J."/>
            <person name="Wang Q."/>
            <person name="Zhang B."/>
            <person name="Ji P."/>
            <person name="Sakyi L.B."/>
            <person name="Cui X."/>
            <person name="Yuan T."/>
            <person name="Jiang B."/>
            <person name="Yang W."/>
            <person name="Lam T.T.-Y."/>
            <person name="Chang Q."/>
            <person name="Ding S."/>
            <person name="Wang X."/>
            <person name="Zhu J."/>
            <person name="Ruan X."/>
            <person name="Zhao L."/>
            <person name="Wei J."/>
            <person name="Que T."/>
            <person name="Du C."/>
            <person name="Cheng J."/>
            <person name="Dai P."/>
            <person name="Han X."/>
            <person name="Huang E."/>
            <person name="Gao Y."/>
            <person name="Liu J."/>
            <person name="Shao H."/>
            <person name="Ye R."/>
            <person name="Li L."/>
            <person name="Wei W."/>
            <person name="Wang X."/>
            <person name="Wang C."/>
            <person name="Huo Q."/>
            <person name="Li W."/>
            <person name="Guo W."/>
            <person name="Chen H."/>
            <person name="Chen S."/>
            <person name="Zhou L."/>
            <person name="Zhou L."/>
            <person name="Ni X."/>
            <person name="Tian J."/>
            <person name="Zhou Y."/>
            <person name="Sheng Y."/>
            <person name="Liu T."/>
            <person name="Pan Y."/>
            <person name="Xia L."/>
            <person name="Li J."/>
            <person name="Zhao F."/>
            <person name="Cao W."/>
        </authorList>
    </citation>
    <scope>NUCLEOTIDE SEQUENCE</scope>
    <source>
        <strain evidence="2">Rsan-2018</strain>
        <tissue evidence="2">Larvae</tissue>
    </source>
</reference>
<dbReference type="Proteomes" id="UP000821837">
    <property type="component" value="Chromosome 3"/>
</dbReference>